<name>A0A5A5TB87_9CHLR</name>
<keyword evidence="3" id="KW-1185">Reference proteome</keyword>
<sequence length="171" mass="18264">MVRKPDFGHISSRGRFWGGILLGVGLFWLIWLLFFYHPVSSTSSQWAGAEATPSPLAVSGLHTASLTAAGITVNTISPPSTMSQAQALQLADQLEPDAAAGAHKKLLSSVSLTYLAASRGAKDLRAVPVWMICYQDIPQAQTTVALDTGTAHDLYVFLNPRTGSIVLTVWA</sequence>
<evidence type="ECO:0000313" key="3">
    <source>
        <dbReference type="Proteomes" id="UP000322530"/>
    </source>
</evidence>
<organism evidence="2 3">
    <name type="scientific">Dictyobacter arantiisoli</name>
    <dbReference type="NCBI Taxonomy" id="2014874"/>
    <lineage>
        <taxon>Bacteria</taxon>
        <taxon>Bacillati</taxon>
        <taxon>Chloroflexota</taxon>
        <taxon>Ktedonobacteria</taxon>
        <taxon>Ktedonobacterales</taxon>
        <taxon>Dictyobacteraceae</taxon>
        <taxon>Dictyobacter</taxon>
    </lineage>
</organism>
<dbReference type="RefSeq" id="WP_149401249.1">
    <property type="nucleotide sequence ID" value="NZ_BIXY01000020.1"/>
</dbReference>
<feature type="transmembrane region" description="Helical" evidence="1">
    <location>
        <begin position="16"/>
        <end position="36"/>
    </location>
</feature>
<evidence type="ECO:0000256" key="1">
    <source>
        <dbReference type="SAM" id="Phobius"/>
    </source>
</evidence>
<dbReference type="OrthoDB" id="159624at2"/>
<keyword evidence="1" id="KW-1133">Transmembrane helix</keyword>
<protein>
    <submittedName>
        <fullName evidence="2">Uncharacterized protein</fullName>
    </submittedName>
</protein>
<keyword evidence="1" id="KW-0472">Membrane</keyword>
<reference evidence="2 3" key="1">
    <citation type="submission" date="2019-01" db="EMBL/GenBank/DDBJ databases">
        <title>Draft genome sequence of Dictyobacter sp. Uno17.</title>
        <authorList>
            <person name="Wang C.M."/>
            <person name="Zheng Y."/>
            <person name="Sakai Y."/>
            <person name="Abe K."/>
            <person name="Yokota A."/>
            <person name="Yabe S."/>
        </authorList>
    </citation>
    <scope>NUCLEOTIDE SEQUENCE [LARGE SCALE GENOMIC DNA]</scope>
    <source>
        <strain evidence="2 3">Uno17</strain>
    </source>
</reference>
<keyword evidence="1" id="KW-0812">Transmembrane</keyword>
<evidence type="ECO:0000313" key="2">
    <source>
        <dbReference type="EMBL" id="GCF08259.1"/>
    </source>
</evidence>
<accession>A0A5A5TB87</accession>
<dbReference type="Proteomes" id="UP000322530">
    <property type="component" value="Unassembled WGS sequence"/>
</dbReference>
<dbReference type="AlphaFoldDB" id="A0A5A5TB87"/>
<proteinExistence type="predicted"/>
<comment type="caution">
    <text evidence="2">The sequence shown here is derived from an EMBL/GenBank/DDBJ whole genome shotgun (WGS) entry which is preliminary data.</text>
</comment>
<dbReference type="EMBL" id="BIXY01000020">
    <property type="protein sequence ID" value="GCF08259.1"/>
    <property type="molecule type" value="Genomic_DNA"/>
</dbReference>
<gene>
    <name evidence="2" type="ORF">KDI_18230</name>
</gene>